<evidence type="ECO:0000313" key="3">
    <source>
        <dbReference type="EMBL" id="AMY06874.1"/>
    </source>
</evidence>
<evidence type="ECO:0000313" key="4">
    <source>
        <dbReference type="Proteomes" id="UP000076079"/>
    </source>
</evidence>
<name>A0A143PGI1_LUTPR</name>
<dbReference type="EMBL" id="CP015136">
    <property type="protein sequence ID" value="AMY06874.1"/>
    <property type="molecule type" value="Genomic_DNA"/>
</dbReference>
<protein>
    <recommendedName>
        <fullName evidence="2">SGNH hydrolase-type esterase domain-containing protein</fullName>
    </recommendedName>
</protein>
<keyword evidence="4" id="KW-1185">Reference proteome</keyword>
<dbReference type="InterPro" id="IPR013830">
    <property type="entry name" value="SGNH_hydro"/>
</dbReference>
<dbReference type="KEGG" id="abac:LuPra_00034"/>
<dbReference type="STRING" id="1855912.LuPra_00034"/>
<reference evidence="4" key="2">
    <citation type="submission" date="2016-04" db="EMBL/GenBank/DDBJ databases">
        <title>First Complete Genome Sequence of a Subdivision 6 Acidobacterium.</title>
        <authorList>
            <person name="Huang S."/>
            <person name="Vieira S."/>
            <person name="Bunk B."/>
            <person name="Riedel T."/>
            <person name="Sproeer C."/>
            <person name="Overmann J."/>
        </authorList>
    </citation>
    <scope>NUCLEOTIDE SEQUENCE [LARGE SCALE GENOMIC DNA]</scope>
    <source>
        <strain evidence="4">DSM 100886 HEG_-6_39</strain>
    </source>
</reference>
<dbReference type="CDD" id="cd00229">
    <property type="entry name" value="SGNH_hydrolase"/>
    <property type="match status" value="1"/>
</dbReference>
<evidence type="ECO:0000256" key="1">
    <source>
        <dbReference type="SAM" id="SignalP"/>
    </source>
</evidence>
<dbReference type="InterPro" id="IPR036514">
    <property type="entry name" value="SGNH_hydro_sf"/>
</dbReference>
<dbReference type="Gene3D" id="3.40.50.1110">
    <property type="entry name" value="SGNH hydrolase"/>
    <property type="match status" value="1"/>
</dbReference>
<feature type="signal peptide" evidence="1">
    <location>
        <begin position="1"/>
        <end position="30"/>
    </location>
</feature>
<dbReference type="GO" id="GO:0016788">
    <property type="term" value="F:hydrolase activity, acting on ester bonds"/>
    <property type="evidence" value="ECO:0007669"/>
    <property type="project" value="UniProtKB-ARBA"/>
</dbReference>
<sequence precursor="true">MIARMRRRAFGVRLVGGLIGCLGAGTPVGAQDTAAEPTWARNARAIHGSFTGPPGTLALFGDSITESLAFWAPLAEERKPAPPNIEAAFARVKARLRPECWSEWRGEAFGNASKTTVAWARQNVDRWLETLKPEVALIMFGSNDLPDRDQRGYRIALVAVAEACIKRGTVPIVSTVPPRSGLAAEAAAFSQNVRVVARELDVPLIDYHAEILARRPLDWDGTTAAAPGGDPYEVLTLISGDGVHPSNPARYFKDYSDEALRISGFGLRTAQALLVYDAVISVINAAGRLKQV</sequence>
<keyword evidence="1" id="KW-0732">Signal</keyword>
<dbReference type="Pfam" id="PF13472">
    <property type="entry name" value="Lipase_GDSL_2"/>
    <property type="match status" value="1"/>
</dbReference>
<proteinExistence type="predicted"/>
<dbReference type="SUPFAM" id="SSF52266">
    <property type="entry name" value="SGNH hydrolase"/>
    <property type="match status" value="1"/>
</dbReference>
<dbReference type="AlphaFoldDB" id="A0A143PGI1"/>
<organism evidence="3 4">
    <name type="scientific">Luteitalea pratensis</name>
    <dbReference type="NCBI Taxonomy" id="1855912"/>
    <lineage>
        <taxon>Bacteria</taxon>
        <taxon>Pseudomonadati</taxon>
        <taxon>Acidobacteriota</taxon>
        <taxon>Vicinamibacteria</taxon>
        <taxon>Vicinamibacterales</taxon>
        <taxon>Vicinamibacteraceae</taxon>
        <taxon>Luteitalea</taxon>
    </lineage>
</organism>
<reference evidence="3 4" key="1">
    <citation type="journal article" date="2016" name="Genome Announc.">
        <title>First Complete Genome Sequence of a Subdivision 6 Acidobacterium Strain.</title>
        <authorList>
            <person name="Huang S."/>
            <person name="Vieira S."/>
            <person name="Bunk B."/>
            <person name="Riedel T."/>
            <person name="Sproer C."/>
            <person name="Overmann J."/>
        </authorList>
    </citation>
    <scope>NUCLEOTIDE SEQUENCE [LARGE SCALE GENOMIC DNA]</scope>
    <source>
        <strain evidence="4">DSM 100886 HEG_-6_39</strain>
    </source>
</reference>
<feature type="domain" description="SGNH hydrolase-type esterase" evidence="2">
    <location>
        <begin position="59"/>
        <end position="246"/>
    </location>
</feature>
<accession>A0A143PGI1</accession>
<dbReference type="Proteomes" id="UP000076079">
    <property type="component" value="Chromosome"/>
</dbReference>
<gene>
    <name evidence="3" type="ORF">LuPra_00034</name>
</gene>
<evidence type="ECO:0000259" key="2">
    <source>
        <dbReference type="Pfam" id="PF13472"/>
    </source>
</evidence>
<feature type="chain" id="PRO_5007511263" description="SGNH hydrolase-type esterase domain-containing protein" evidence="1">
    <location>
        <begin position="31"/>
        <end position="292"/>
    </location>
</feature>